<gene>
    <name evidence="3" type="ORF">H310_06703</name>
</gene>
<dbReference type="EMBL" id="KI913963">
    <property type="protein sequence ID" value="ETW01080.1"/>
    <property type="molecule type" value="Genomic_DNA"/>
</dbReference>
<dbReference type="OrthoDB" id="79737at2759"/>
<keyword evidence="2" id="KW-1133">Transmembrane helix</keyword>
<dbReference type="RefSeq" id="XP_008870078.1">
    <property type="nucleotide sequence ID" value="XM_008871856.1"/>
</dbReference>
<evidence type="ECO:0000313" key="3">
    <source>
        <dbReference type="EMBL" id="ETW01080.1"/>
    </source>
</evidence>
<dbReference type="AlphaFoldDB" id="A0A024U4C0"/>
<dbReference type="VEuPathDB" id="FungiDB:H310_06703"/>
<accession>A0A024U4C0</accession>
<dbReference type="GeneID" id="20083753"/>
<proteinExistence type="predicted"/>
<evidence type="ECO:0000256" key="1">
    <source>
        <dbReference type="SAM" id="MobiDB-lite"/>
    </source>
</evidence>
<keyword evidence="2" id="KW-0472">Membrane</keyword>
<keyword evidence="2" id="KW-0812">Transmembrane</keyword>
<sequence>MSASFLIHRYEDTEELNPFLTVAVCEEDKLPPVKGKSPVVIKLRLLRIDWQHGKQLLVNALLVICLVCIGIIPLVSWPQQHDALQIARNDEEISIANAAHQDLSAFRQFQANDDERRHRGHVTSRSGLHPIHAADKIKGPRAWSSVEKARASEIVQSEKSDAAKSHPNDNDDDSTSNKFRDEPPAQHNGNSAASDPHQESSARQSARNP</sequence>
<organism evidence="3">
    <name type="scientific">Aphanomyces invadans</name>
    <dbReference type="NCBI Taxonomy" id="157072"/>
    <lineage>
        <taxon>Eukaryota</taxon>
        <taxon>Sar</taxon>
        <taxon>Stramenopiles</taxon>
        <taxon>Oomycota</taxon>
        <taxon>Saprolegniomycetes</taxon>
        <taxon>Saprolegniales</taxon>
        <taxon>Verrucalvaceae</taxon>
        <taxon>Aphanomyces</taxon>
    </lineage>
</organism>
<feature type="region of interest" description="Disordered" evidence="1">
    <location>
        <begin position="110"/>
        <end position="209"/>
    </location>
</feature>
<name>A0A024U4C0_9STRA</name>
<feature type="compositionally biased region" description="Polar residues" evidence="1">
    <location>
        <begin position="187"/>
        <end position="209"/>
    </location>
</feature>
<feature type="transmembrane region" description="Helical" evidence="2">
    <location>
        <begin position="56"/>
        <end position="77"/>
    </location>
</feature>
<evidence type="ECO:0000256" key="2">
    <source>
        <dbReference type="SAM" id="Phobius"/>
    </source>
</evidence>
<reference evidence="3" key="1">
    <citation type="submission" date="2013-12" db="EMBL/GenBank/DDBJ databases">
        <title>The Genome Sequence of Aphanomyces invadans NJM9701.</title>
        <authorList>
            <consortium name="The Broad Institute Genomics Platform"/>
            <person name="Russ C."/>
            <person name="Tyler B."/>
            <person name="van West P."/>
            <person name="Dieguez-Uribeondo J."/>
            <person name="Young S.K."/>
            <person name="Zeng Q."/>
            <person name="Gargeya S."/>
            <person name="Fitzgerald M."/>
            <person name="Abouelleil A."/>
            <person name="Alvarado L."/>
            <person name="Chapman S.B."/>
            <person name="Gainer-Dewar J."/>
            <person name="Goldberg J."/>
            <person name="Griggs A."/>
            <person name="Gujja S."/>
            <person name="Hansen M."/>
            <person name="Howarth C."/>
            <person name="Imamovic A."/>
            <person name="Ireland A."/>
            <person name="Larimer J."/>
            <person name="McCowan C."/>
            <person name="Murphy C."/>
            <person name="Pearson M."/>
            <person name="Poon T.W."/>
            <person name="Priest M."/>
            <person name="Roberts A."/>
            <person name="Saif S."/>
            <person name="Shea T."/>
            <person name="Sykes S."/>
            <person name="Wortman J."/>
            <person name="Nusbaum C."/>
            <person name="Birren B."/>
        </authorList>
    </citation>
    <scope>NUCLEOTIDE SEQUENCE [LARGE SCALE GENOMIC DNA]</scope>
    <source>
        <strain evidence="3">NJM9701</strain>
    </source>
</reference>
<feature type="compositionally biased region" description="Basic and acidic residues" evidence="1">
    <location>
        <begin position="147"/>
        <end position="169"/>
    </location>
</feature>
<protein>
    <submittedName>
        <fullName evidence="3">Uncharacterized protein</fullName>
    </submittedName>
</protein>